<protein>
    <submittedName>
        <fullName evidence="2">XRE family transcriptional regulator</fullName>
    </submittedName>
</protein>
<dbReference type="InterPro" id="IPR010982">
    <property type="entry name" value="Lambda_DNA-bd_dom_sf"/>
</dbReference>
<evidence type="ECO:0000313" key="3">
    <source>
        <dbReference type="Proteomes" id="UP000436911"/>
    </source>
</evidence>
<name>A0A7J4X2W2_AGRVI</name>
<dbReference type="Gene3D" id="1.10.260.40">
    <property type="entry name" value="lambda repressor-like DNA-binding domains"/>
    <property type="match status" value="1"/>
</dbReference>
<dbReference type="SUPFAM" id="SSF47413">
    <property type="entry name" value="lambda repressor-like DNA-binding domains"/>
    <property type="match status" value="1"/>
</dbReference>
<dbReference type="AlphaFoldDB" id="A0A7J4X2W2"/>
<dbReference type="Proteomes" id="UP000436911">
    <property type="component" value="Unassembled WGS sequence"/>
</dbReference>
<dbReference type="InterPro" id="IPR001387">
    <property type="entry name" value="Cro/C1-type_HTH"/>
</dbReference>
<dbReference type="EMBL" id="QUSG01000008">
    <property type="protein sequence ID" value="KAA3526114.1"/>
    <property type="molecule type" value="Genomic_DNA"/>
</dbReference>
<accession>A0A7J4X2W2</accession>
<dbReference type="PROSITE" id="PS50943">
    <property type="entry name" value="HTH_CROC1"/>
    <property type="match status" value="1"/>
</dbReference>
<evidence type="ECO:0000313" key="2">
    <source>
        <dbReference type="EMBL" id="KAA3526114.1"/>
    </source>
</evidence>
<organism evidence="2 3">
    <name type="scientific">Agrobacterium vitis</name>
    <name type="common">Rhizobium vitis</name>
    <dbReference type="NCBI Taxonomy" id="373"/>
    <lineage>
        <taxon>Bacteria</taxon>
        <taxon>Pseudomonadati</taxon>
        <taxon>Pseudomonadota</taxon>
        <taxon>Alphaproteobacteria</taxon>
        <taxon>Hyphomicrobiales</taxon>
        <taxon>Rhizobiaceae</taxon>
        <taxon>Rhizobium/Agrobacterium group</taxon>
        <taxon>Agrobacterium</taxon>
    </lineage>
</organism>
<proteinExistence type="predicted"/>
<gene>
    <name evidence="2" type="ORF">DXT89_16450</name>
</gene>
<dbReference type="CDD" id="cd00093">
    <property type="entry name" value="HTH_XRE"/>
    <property type="match status" value="1"/>
</dbReference>
<dbReference type="SMART" id="SM00530">
    <property type="entry name" value="HTH_XRE"/>
    <property type="match status" value="1"/>
</dbReference>
<evidence type="ECO:0000259" key="1">
    <source>
        <dbReference type="PROSITE" id="PS50943"/>
    </source>
</evidence>
<dbReference type="GO" id="GO:0003677">
    <property type="term" value="F:DNA binding"/>
    <property type="evidence" value="ECO:0007669"/>
    <property type="project" value="InterPro"/>
</dbReference>
<dbReference type="RefSeq" id="WP_149916853.1">
    <property type="nucleotide sequence ID" value="NZ_QUSG01000008.1"/>
</dbReference>
<dbReference type="Pfam" id="PF01381">
    <property type="entry name" value="HTH_3"/>
    <property type="match status" value="1"/>
</dbReference>
<reference evidence="2 3" key="1">
    <citation type="submission" date="2018-08" db="EMBL/GenBank/DDBJ databases">
        <title>Genome sequencing of Agrobacterium vitis strain ICMP 10754.</title>
        <authorList>
            <person name="Visnovsky S.B."/>
            <person name="Pitman A.R."/>
        </authorList>
    </citation>
    <scope>NUCLEOTIDE SEQUENCE [LARGE SCALE GENOMIC DNA]</scope>
    <source>
        <strain evidence="2 3">ICMP 10754</strain>
    </source>
</reference>
<sequence>MQFPLASGGPLDGLISSPMSEPYKIREWRRAMRMKQVDLAARAGKSPQAISAIENGGRARLATMQAIAGALGITLEELSKRPPRDPQMPPEVIEDVARAGRIMVAIARIAANDCQEIPPLIAAFEKIGGRSRTR</sequence>
<feature type="domain" description="HTH cro/C1-type" evidence="1">
    <location>
        <begin position="25"/>
        <end position="78"/>
    </location>
</feature>
<comment type="caution">
    <text evidence="2">The sequence shown here is derived from an EMBL/GenBank/DDBJ whole genome shotgun (WGS) entry which is preliminary data.</text>
</comment>